<proteinExistence type="predicted"/>
<reference evidence="1 2" key="1">
    <citation type="submission" date="2017-11" db="EMBL/GenBank/DDBJ databases">
        <title>Complete genome sequence of Sphingomonas sp. Strain Cra20, a psychrotolerant potential plant growth promoting rhizobacteria.</title>
        <authorList>
            <person name="Luo Y."/>
        </authorList>
    </citation>
    <scope>NUCLEOTIDE SEQUENCE [LARGE SCALE GENOMIC DNA]</scope>
    <source>
        <strain evidence="1 2">Cra20</strain>
    </source>
</reference>
<dbReference type="Proteomes" id="UP000229081">
    <property type="component" value="Chromosome"/>
</dbReference>
<evidence type="ECO:0000313" key="1">
    <source>
        <dbReference type="EMBL" id="ATY32641.1"/>
    </source>
</evidence>
<accession>A0A2K8MMV0</accession>
<evidence type="ECO:0000313" key="2">
    <source>
        <dbReference type="Proteomes" id="UP000229081"/>
    </source>
</evidence>
<name>A0A2K8MMV0_9SPHN</name>
<dbReference type="SUPFAM" id="SSF52402">
    <property type="entry name" value="Adenine nucleotide alpha hydrolases-like"/>
    <property type="match status" value="1"/>
</dbReference>
<sequence length="512" mass="56620">MFHARLEFDDLTSPIDLIDGGLFLGRSRIFPVRHRLLRTDVLESDDRIAIVSCERFADDLEGIGLSRLSDSALQDRLAELEEHLLDFAVLTIDRRRRTISYRASPMVSIPIYLLADQGGVSVDWDYARLLGTREVEIVWEIALAQIAGLSTYGPTTIVAGMHRATAGATLTASMRGVDVELPVAVDHDGPHEISPGADIESRLFEAVKAIIEARPFDPSRTAVELSGGMDSALTSIAAASVAGPGLMSLGAQFDGEMGAAQRERRAMLREYGGFDDLSIPAERFAPFSPASLRRNRYGVWPEDENYPEMFEAMFGMLQAAGIDTIVSGLGGDELYIAYQGEEGAPGPDGPPACPFLTDRGQVIANGARSRYPTGWLQETCWSGAASQSQRVLRYGLWPIHPYHNPLLARFVSRLPRSYRRDRRLLRDTLSKLLGNQVFAADYVKETFKPVALRGIAENRDYLIDLLRRSRLSQHPDIEDRAILAALSGDIGALDPDTYNALFRVLKIFCFFQ</sequence>
<dbReference type="AlphaFoldDB" id="A0A2K8MMV0"/>
<protein>
    <submittedName>
        <fullName evidence="1">Asparagine synthase</fullName>
    </submittedName>
</protein>
<dbReference type="KEGG" id="sphc:CVN68_12205"/>
<organism evidence="1 2">
    <name type="scientific">Sphingomonas psychrotolerans</name>
    <dbReference type="NCBI Taxonomy" id="1327635"/>
    <lineage>
        <taxon>Bacteria</taxon>
        <taxon>Pseudomonadati</taxon>
        <taxon>Pseudomonadota</taxon>
        <taxon>Alphaproteobacteria</taxon>
        <taxon>Sphingomonadales</taxon>
        <taxon>Sphingomonadaceae</taxon>
        <taxon>Sphingomonas</taxon>
    </lineage>
</organism>
<gene>
    <name evidence="1" type="ORF">CVN68_12205</name>
</gene>
<keyword evidence="2" id="KW-1185">Reference proteome</keyword>
<dbReference type="OrthoDB" id="9763290at2"/>
<dbReference type="Gene3D" id="3.40.50.620">
    <property type="entry name" value="HUPs"/>
    <property type="match status" value="1"/>
</dbReference>
<dbReference type="EMBL" id="CP024923">
    <property type="protein sequence ID" value="ATY32641.1"/>
    <property type="molecule type" value="Genomic_DNA"/>
</dbReference>
<dbReference type="InterPro" id="IPR014729">
    <property type="entry name" value="Rossmann-like_a/b/a_fold"/>
</dbReference>